<feature type="compositionally biased region" description="Basic and acidic residues" evidence="1">
    <location>
        <begin position="18"/>
        <end position="31"/>
    </location>
</feature>
<reference evidence="3" key="1">
    <citation type="submission" date="2021-01" db="EMBL/GenBank/DDBJ databases">
        <authorList>
            <person name="Kaushik A."/>
        </authorList>
    </citation>
    <scope>NUCLEOTIDE SEQUENCE</scope>
    <source>
        <strain evidence="3">AG2-2IIIB</strain>
    </source>
</reference>
<feature type="domain" description="Protein argonaute N-terminal" evidence="2">
    <location>
        <begin position="73"/>
        <end position="170"/>
    </location>
</feature>
<proteinExistence type="predicted"/>
<evidence type="ECO:0000259" key="2">
    <source>
        <dbReference type="Pfam" id="PF16486"/>
    </source>
</evidence>
<comment type="caution">
    <text evidence="3">The sequence shown here is derived from an EMBL/GenBank/DDBJ whole genome shotgun (WGS) entry which is preliminary data.</text>
</comment>
<organism evidence="3 4">
    <name type="scientific">Rhizoctonia solani</name>
    <dbReference type="NCBI Taxonomy" id="456999"/>
    <lineage>
        <taxon>Eukaryota</taxon>
        <taxon>Fungi</taxon>
        <taxon>Dikarya</taxon>
        <taxon>Basidiomycota</taxon>
        <taxon>Agaricomycotina</taxon>
        <taxon>Agaricomycetes</taxon>
        <taxon>Cantharellales</taxon>
        <taxon>Ceratobasidiaceae</taxon>
        <taxon>Rhizoctonia</taxon>
    </lineage>
</organism>
<dbReference type="Pfam" id="PF16486">
    <property type="entry name" value="ArgoN"/>
    <property type="match status" value="1"/>
</dbReference>
<dbReference type="EMBL" id="CAJMWT010003327">
    <property type="protein sequence ID" value="CAE6469054.1"/>
    <property type="molecule type" value="Genomic_DNA"/>
</dbReference>
<protein>
    <recommendedName>
        <fullName evidence="2">Protein argonaute N-terminal domain-containing protein</fullName>
    </recommendedName>
</protein>
<dbReference type="AlphaFoldDB" id="A0A8H3GWG3"/>
<evidence type="ECO:0000256" key="1">
    <source>
        <dbReference type="SAM" id="MobiDB-lite"/>
    </source>
</evidence>
<sequence>MPPQQCGRGDDDACAGERGTRSHSGEDDFTPHYDYVPGPARQPESTGVDAPTISDDVATVGVKRPITRGTAGQPLTVTINNFKITLPAAKFYHYAGRYFFQMVHHLIYSILWWIYCIIVDIQLDEPKPIKWNHQLMCALQERVAPAIFTPRAVYDGRKDLFARRYLPLAGGNGNTETLRRH</sequence>
<dbReference type="Proteomes" id="UP000663843">
    <property type="component" value="Unassembled WGS sequence"/>
</dbReference>
<name>A0A8H3GWG3_9AGAM</name>
<evidence type="ECO:0000313" key="4">
    <source>
        <dbReference type="Proteomes" id="UP000663843"/>
    </source>
</evidence>
<gene>
    <name evidence="3" type="ORF">RDB_LOCUS104129</name>
</gene>
<accession>A0A8H3GWG3</accession>
<dbReference type="InterPro" id="IPR032474">
    <property type="entry name" value="Argonaute_N"/>
</dbReference>
<feature type="region of interest" description="Disordered" evidence="1">
    <location>
        <begin position="1"/>
        <end position="52"/>
    </location>
</feature>
<evidence type="ECO:0000313" key="3">
    <source>
        <dbReference type="EMBL" id="CAE6469054.1"/>
    </source>
</evidence>